<evidence type="ECO:0000256" key="11">
    <source>
        <dbReference type="ARBA" id="ARBA00023136"/>
    </source>
</evidence>
<dbReference type="GO" id="GO:0008237">
    <property type="term" value="F:metallopeptidase activity"/>
    <property type="evidence" value="ECO:0007669"/>
    <property type="project" value="UniProtKB-KW"/>
</dbReference>
<evidence type="ECO:0000256" key="1">
    <source>
        <dbReference type="ARBA" id="ARBA00001947"/>
    </source>
</evidence>
<dbReference type="OrthoDB" id="166377at2"/>
<accession>F7PVQ8</accession>
<feature type="transmembrane region" description="Helical" evidence="12">
    <location>
        <begin position="105"/>
        <end position="127"/>
    </location>
</feature>
<dbReference type="RefSeq" id="WP_008825818.1">
    <property type="nucleotide sequence ID" value="NZ_AFNU02000003.1"/>
</dbReference>
<dbReference type="FunCoup" id="F7PVQ8">
    <property type="interactions" value="18"/>
</dbReference>
<dbReference type="GO" id="GO:0046872">
    <property type="term" value="F:metal ion binding"/>
    <property type="evidence" value="ECO:0007669"/>
    <property type="project" value="UniProtKB-KW"/>
</dbReference>
<keyword evidence="7" id="KW-0378">Hydrolase</keyword>
<dbReference type="STRING" id="1033810.HLPCO_001111"/>
<protein>
    <submittedName>
        <fullName evidence="14">Protease protein</fullName>
    </submittedName>
</protein>
<dbReference type="InParanoid" id="F7PVQ8"/>
<dbReference type="EMBL" id="AFNU02000003">
    <property type="protein sequence ID" value="ERJ12771.1"/>
    <property type="molecule type" value="Genomic_DNA"/>
</dbReference>
<sequence length="245" mass="28573">MRIKVSFLTQVLVVMSLLAGYFHEVYTMYICILLHEIGHIIALTLLKKNIKEIILSPFGGIMTIEGTINDYNYKEVIIYASGPLMSLLVYFIVSRYSTNELLINSAWYVLVLNLIPIIPLDGGKILLSVLQYIIPYKKLLKFIHGLSILIALFVLFYWSRNNINYILIIAYFVYLNIKSYSNLTYQYFSFLLFKFLNPNKKLSPKIVESDSYVDDFYKGYNNMVINDHKVISEEKVLKEYFKTKS</sequence>
<comment type="caution">
    <text evidence="14">The sequence shown here is derived from an EMBL/GenBank/DDBJ whole genome shotgun (WGS) entry which is preliminary data.</text>
</comment>
<dbReference type="PANTHER" id="PTHR39188:SF3">
    <property type="entry name" value="STAGE IV SPORULATION PROTEIN FB"/>
    <property type="match status" value="1"/>
</dbReference>
<gene>
    <name evidence="14" type="ORF">HLPCO_001111</name>
</gene>
<feature type="transmembrane region" description="Helical" evidence="12">
    <location>
        <begin position="76"/>
        <end position="93"/>
    </location>
</feature>
<organism evidence="14 15">
    <name type="scientific">Haloplasma contractile SSD-17B</name>
    <dbReference type="NCBI Taxonomy" id="1033810"/>
    <lineage>
        <taxon>Bacteria</taxon>
        <taxon>Bacillati</taxon>
        <taxon>Mycoplasmatota</taxon>
        <taxon>Mollicutes</taxon>
        <taxon>Haloplasmatales</taxon>
        <taxon>Haloplasmataceae</taxon>
        <taxon>Haloplasma</taxon>
    </lineage>
</organism>
<dbReference type="PANTHER" id="PTHR39188">
    <property type="entry name" value="MEMBRANE-ASSOCIATED ZINC METALLOPROTEASE M50B"/>
    <property type="match status" value="1"/>
</dbReference>
<dbReference type="GO" id="GO:0006508">
    <property type="term" value="P:proteolysis"/>
    <property type="evidence" value="ECO:0007669"/>
    <property type="project" value="UniProtKB-KW"/>
</dbReference>
<comment type="cofactor">
    <cofactor evidence="1">
        <name>Zn(2+)</name>
        <dbReference type="ChEBI" id="CHEBI:29105"/>
    </cofactor>
</comment>
<comment type="subcellular location">
    <subcellularLocation>
        <location evidence="2">Membrane</location>
        <topology evidence="2">Multi-pass membrane protein</topology>
    </subcellularLocation>
</comment>
<dbReference type="Pfam" id="PF02163">
    <property type="entry name" value="Peptidase_M50"/>
    <property type="match status" value="1"/>
</dbReference>
<dbReference type="eggNOG" id="COG1994">
    <property type="taxonomic scope" value="Bacteria"/>
</dbReference>
<feature type="transmembrane region" description="Helical" evidence="12">
    <location>
        <begin position="165"/>
        <end position="193"/>
    </location>
</feature>
<evidence type="ECO:0000256" key="4">
    <source>
        <dbReference type="ARBA" id="ARBA00022670"/>
    </source>
</evidence>
<feature type="transmembrane region" description="Helical" evidence="12">
    <location>
        <begin position="139"/>
        <end position="159"/>
    </location>
</feature>
<evidence type="ECO:0000256" key="2">
    <source>
        <dbReference type="ARBA" id="ARBA00004141"/>
    </source>
</evidence>
<reference evidence="14 15" key="2">
    <citation type="journal article" date="2013" name="PLoS ONE">
        <title>INDIGO - INtegrated Data Warehouse of MIcrobial GenOmes with Examples from the Red Sea Extremophiles.</title>
        <authorList>
            <person name="Alam I."/>
            <person name="Antunes A."/>
            <person name="Kamau A.A."/>
            <person name="Ba Alawi W."/>
            <person name="Kalkatawi M."/>
            <person name="Stingl U."/>
            <person name="Bajic V.B."/>
        </authorList>
    </citation>
    <scope>NUCLEOTIDE SEQUENCE [LARGE SCALE GENOMIC DNA]</scope>
    <source>
        <strain evidence="14 15">SSD-17B</strain>
    </source>
</reference>
<keyword evidence="10" id="KW-0482">Metalloprotease</keyword>
<evidence type="ECO:0000256" key="12">
    <source>
        <dbReference type="SAM" id="Phobius"/>
    </source>
</evidence>
<evidence type="ECO:0000256" key="6">
    <source>
        <dbReference type="ARBA" id="ARBA00022723"/>
    </source>
</evidence>
<evidence type="ECO:0000313" key="14">
    <source>
        <dbReference type="EMBL" id="ERJ12771.1"/>
    </source>
</evidence>
<keyword evidence="8" id="KW-0862">Zinc</keyword>
<keyword evidence="11 12" id="KW-0472">Membrane</keyword>
<dbReference type="GO" id="GO:0016020">
    <property type="term" value="C:membrane"/>
    <property type="evidence" value="ECO:0007669"/>
    <property type="project" value="UniProtKB-SubCell"/>
</dbReference>
<evidence type="ECO:0000256" key="5">
    <source>
        <dbReference type="ARBA" id="ARBA00022692"/>
    </source>
</evidence>
<evidence type="ECO:0000256" key="7">
    <source>
        <dbReference type="ARBA" id="ARBA00022801"/>
    </source>
</evidence>
<keyword evidence="4 14" id="KW-0645">Protease</keyword>
<reference evidence="14 15" key="1">
    <citation type="journal article" date="2011" name="J. Bacteriol.">
        <title>Genome sequence of Haloplasma contractile, an unusual contractile bacterium from a deep-sea anoxic brine lake.</title>
        <authorList>
            <person name="Antunes A."/>
            <person name="Alam I."/>
            <person name="El Dorry H."/>
            <person name="Siam R."/>
            <person name="Robertson A."/>
            <person name="Bajic V.B."/>
            <person name="Stingl U."/>
        </authorList>
    </citation>
    <scope>NUCLEOTIDE SEQUENCE [LARGE SCALE GENOMIC DNA]</scope>
    <source>
        <strain evidence="14 15">SSD-17B</strain>
    </source>
</reference>
<evidence type="ECO:0000256" key="3">
    <source>
        <dbReference type="ARBA" id="ARBA00007931"/>
    </source>
</evidence>
<keyword evidence="9 12" id="KW-1133">Transmembrane helix</keyword>
<proteinExistence type="inferred from homology"/>
<evidence type="ECO:0000256" key="8">
    <source>
        <dbReference type="ARBA" id="ARBA00022833"/>
    </source>
</evidence>
<evidence type="ECO:0000256" key="9">
    <source>
        <dbReference type="ARBA" id="ARBA00022989"/>
    </source>
</evidence>
<comment type="similarity">
    <text evidence="3">Belongs to the peptidase M50B family.</text>
</comment>
<feature type="domain" description="Peptidase M50" evidence="13">
    <location>
        <begin position="26"/>
        <end position="93"/>
    </location>
</feature>
<dbReference type="Proteomes" id="UP000005707">
    <property type="component" value="Unassembled WGS sequence"/>
</dbReference>
<keyword evidence="15" id="KW-1185">Reference proteome</keyword>
<evidence type="ECO:0000313" key="15">
    <source>
        <dbReference type="Proteomes" id="UP000005707"/>
    </source>
</evidence>
<dbReference type="InterPro" id="IPR008915">
    <property type="entry name" value="Peptidase_M50"/>
</dbReference>
<keyword evidence="6" id="KW-0479">Metal-binding</keyword>
<evidence type="ECO:0000259" key="13">
    <source>
        <dbReference type="Pfam" id="PF02163"/>
    </source>
</evidence>
<name>F7PVQ8_9MOLU</name>
<keyword evidence="5 12" id="KW-0812">Transmembrane</keyword>
<evidence type="ECO:0000256" key="10">
    <source>
        <dbReference type="ARBA" id="ARBA00023049"/>
    </source>
</evidence>
<dbReference type="AlphaFoldDB" id="F7PVQ8"/>